<organism evidence="8">
    <name type="scientific">Petromyces alliaceus</name>
    <name type="common">Aspergillus alliaceus</name>
    <dbReference type="NCBI Taxonomy" id="209559"/>
    <lineage>
        <taxon>Eukaryota</taxon>
        <taxon>Fungi</taxon>
        <taxon>Dikarya</taxon>
        <taxon>Ascomycota</taxon>
        <taxon>Pezizomycotina</taxon>
        <taxon>Eurotiomycetes</taxon>
        <taxon>Eurotiomycetidae</taxon>
        <taxon>Eurotiales</taxon>
        <taxon>Aspergillaceae</taxon>
        <taxon>Aspergillus</taxon>
        <taxon>Aspergillus subgen. Circumdati</taxon>
    </lineage>
</organism>
<feature type="transmembrane region" description="Helical" evidence="6">
    <location>
        <begin position="222"/>
        <end position="240"/>
    </location>
</feature>
<gene>
    <name evidence="8" type="ORF">BDV23DRAFT_145983</name>
</gene>
<keyword evidence="3 6" id="KW-1133">Transmembrane helix</keyword>
<keyword evidence="4 6" id="KW-0472">Membrane</keyword>
<dbReference type="Pfam" id="PF20684">
    <property type="entry name" value="Fung_rhodopsin"/>
    <property type="match status" value="1"/>
</dbReference>
<feature type="transmembrane region" description="Helical" evidence="6">
    <location>
        <begin position="136"/>
        <end position="163"/>
    </location>
</feature>
<evidence type="ECO:0000256" key="5">
    <source>
        <dbReference type="ARBA" id="ARBA00038359"/>
    </source>
</evidence>
<evidence type="ECO:0000256" key="1">
    <source>
        <dbReference type="ARBA" id="ARBA00004141"/>
    </source>
</evidence>
<feature type="transmembrane region" description="Helical" evidence="6">
    <location>
        <begin position="101"/>
        <end position="124"/>
    </location>
</feature>
<evidence type="ECO:0000256" key="4">
    <source>
        <dbReference type="ARBA" id="ARBA00023136"/>
    </source>
</evidence>
<reference evidence="8" key="1">
    <citation type="submission" date="2019-04" db="EMBL/GenBank/DDBJ databases">
        <title>Friends and foes A comparative genomics studyof 23 Aspergillus species from section Flavi.</title>
        <authorList>
            <consortium name="DOE Joint Genome Institute"/>
            <person name="Kjaerbolling I."/>
            <person name="Vesth T."/>
            <person name="Frisvad J.C."/>
            <person name="Nybo J.L."/>
            <person name="Theobald S."/>
            <person name="Kildgaard S."/>
            <person name="Isbrandt T."/>
            <person name="Kuo A."/>
            <person name="Sato A."/>
            <person name="Lyhne E.K."/>
            <person name="Kogle M.E."/>
            <person name="Wiebenga A."/>
            <person name="Kun R.S."/>
            <person name="Lubbers R.J."/>
            <person name="Makela M.R."/>
            <person name="Barry K."/>
            <person name="Chovatia M."/>
            <person name="Clum A."/>
            <person name="Daum C."/>
            <person name="Haridas S."/>
            <person name="He G."/>
            <person name="LaButti K."/>
            <person name="Lipzen A."/>
            <person name="Mondo S."/>
            <person name="Riley R."/>
            <person name="Salamov A."/>
            <person name="Simmons B.A."/>
            <person name="Magnuson J.K."/>
            <person name="Henrissat B."/>
            <person name="Mortensen U.H."/>
            <person name="Larsen T.O."/>
            <person name="Devries R.P."/>
            <person name="Grigoriev I.V."/>
            <person name="Machida M."/>
            <person name="Baker S.E."/>
            <person name="Andersen M.R."/>
        </authorList>
    </citation>
    <scope>NUCLEOTIDE SEQUENCE [LARGE SCALE GENOMIC DNA]</scope>
    <source>
        <strain evidence="8">IBT 14317</strain>
    </source>
</reference>
<dbReference type="PANTHER" id="PTHR33048">
    <property type="entry name" value="PTH11-LIKE INTEGRAL MEMBRANE PROTEIN (AFU_ORTHOLOGUE AFUA_5G11245)"/>
    <property type="match status" value="1"/>
</dbReference>
<comment type="similarity">
    <text evidence="5">Belongs to the SAT4 family.</text>
</comment>
<evidence type="ECO:0000256" key="2">
    <source>
        <dbReference type="ARBA" id="ARBA00022692"/>
    </source>
</evidence>
<dbReference type="GO" id="GO:0016020">
    <property type="term" value="C:membrane"/>
    <property type="evidence" value="ECO:0007669"/>
    <property type="project" value="UniProtKB-SubCell"/>
</dbReference>
<dbReference type="InterPro" id="IPR049326">
    <property type="entry name" value="Rhodopsin_dom_fungi"/>
</dbReference>
<name>A0A5N7CL94_PETAA</name>
<comment type="subcellular location">
    <subcellularLocation>
        <location evidence="1">Membrane</location>
        <topology evidence="1">Multi-pass membrane protein</topology>
    </subcellularLocation>
</comment>
<dbReference type="Proteomes" id="UP000326877">
    <property type="component" value="Unassembled WGS sequence"/>
</dbReference>
<feature type="transmembrane region" description="Helical" evidence="6">
    <location>
        <begin position="6"/>
        <end position="28"/>
    </location>
</feature>
<sequence>MARTYATPAAVIVISTVFPALGIIVVFLRFYTRIKLGSSSMLWVDDWLTIPALIFELILAALLIWGAATKSLGDVLPPPSVPGPNGYLFSTSQRQIRLQQIQYFADIAAILAFGFIKLSILFFYRKIFCSPGISKTLFDIITWVVIVLVMVWTTAFGFGAIFLCGAHPANAWEPVAVVAEKCSAQLLLLEGYAISDFIMDFLIWSLPIPKILSLNMTMQQKIAVMAVFLIGLLATAASATRMGIYIRYVVNAFAQSDGETLITYLLFWTMIECGLGVIVISLPSLRPLYGAFLMNSILSGIRSMWSMRPLKKRWSQDSGDVGLYNLRSVNSNSLHSNFHAGKYDGNRNTYTVEAVHGSVRSYDGPQSGIHVKHEIEQY</sequence>
<protein>
    <recommendedName>
        <fullName evidence="7">Rhodopsin domain-containing protein</fullName>
    </recommendedName>
</protein>
<evidence type="ECO:0000259" key="7">
    <source>
        <dbReference type="Pfam" id="PF20684"/>
    </source>
</evidence>
<feature type="transmembrane region" description="Helical" evidence="6">
    <location>
        <begin position="261"/>
        <end position="282"/>
    </location>
</feature>
<keyword evidence="2 6" id="KW-0812">Transmembrane</keyword>
<feature type="domain" description="Rhodopsin" evidence="7">
    <location>
        <begin position="28"/>
        <end position="289"/>
    </location>
</feature>
<proteinExistence type="inferred from homology"/>
<dbReference type="AlphaFoldDB" id="A0A5N7CL94"/>
<evidence type="ECO:0000256" key="3">
    <source>
        <dbReference type="ARBA" id="ARBA00022989"/>
    </source>
</evidence>
<dbReference type="EMBL" id="ML735220">
    <property type="protein sequence ID" value="KAE8394976.1"/>
    <property type="molecule type" value="Genomic_DNA"/>
</dbReference>
<dbReference type="PANTHER" id="PTHR33048:SF157">
    <property type="entry name" value="INTEGRAL MEMBRANE PROTEIN"/>
    <property type="match status" value="1"/>
</dbReference>
<dbReference type="InterPro" id="IPR052337">
    <property type="entry name" value="SAT4-like"/>
</dbReference>
<dbReference type="OrthoDB" id="5393606at2759"/>
<accession>A0A5N7CL94</accession>
<evidence type="ECO:0000256" key="6">
    <source>
        <dbReference type="SAM" id="Phobius"/>
    </source>
</evidence>
<feature type="transmembrane region" description="Helical" evidence="6">
    <location>
        <begin position="48"/>
        <end position="68"/>
    </location>
</feature>
<evidence type="ECO:0000313" key="8">
    <source>
        <dbReference type="EMBL" id="KAE8394976.1"/>
    </source>
</evidence>